<dbReference type="InterPro" id="IPR009334">
    <property type="entry name" value="DUF993"/>
</dbReference>
<dbReference type="Gene3D" id="3.20.20.70">
    <property type="entry name" value="Aldolase class I"/>
    <property type="match status" value="1"/>
</dbReference>
<dbReference type="SUPFAM" id="SSF51569">
    <property type="entry name" value="Aldolase"/>
    <property type="match status" value="1"/>
</dbReference>
<keyword evidence="2" id="KW-1185">Reference proteome</keyword>
<sequence length="394" mass="42478">MALTLKLPTRAGALETYTLAGTAPVHPTKGVKFNRIAYSAAHVVADPLAAIDPWLQCAVDWDATIAYRQRLWSLGLGVAEAMDTAQRGMGLDWPTSLELIRRSLDAARDVPGALVASGCGTDHLAPEDAKSVDDVIRAYEEQMAAIEKLGGKLIVMASRALARVAKGPADYERVYGRILTQAKQPVVLHWLGDMFDPALAGYWGTRDVDAAMDTALGIIAAHPSKVDGIKISLLDKHKEIAMRRRLPAGVRMYTGDDFNYAELIAGDGWGDTPVHGRSDALLGIFDAIAPAASAALGELAQGNIAKFHAILGPTVPLSRHIFAAPTRFYKTGVVFMAWLNGHQKHFTMVGGQQSTRSLPHLAELFRLADAANLLEQPELAARRMKTLLALHGVE</sequence>
<comment type="caution">
    <text evidence="1">The sequence shown here is derived from an EMBL/GenBank/DDBJ whole genome shotgun (WGS) entry which is preliminary data.</text>
</comment>
<protein>
    <submittedName>
        <fullName evidence="1">Dihydrodipicolinate synthase family protein</fullName>
    </submittedName>
</protein>
<evidence type="ECO:0000313" key="1">
    <source>
        <dbReference type="EMBL" id="NNU42739.1"/>
    </source>
</evidence>
<dbReference type="Pfam" id="PF06187">
    <property type="entry name" value="DUF993"/>
    <property type="match status" value="1"/>
</dbReference>
<dbReference type="EMBL" id="JABFCS010000001">
    <property type="protein sequence ID" value="NNU42739.1"/>
    <property type="molecule type" value="Genomic_DNA"/>
</dbReference>
<evidence type="ECO:0000313" key="2">
    <source>
        <dbReference type="Proteomes" id="UP000552954"/>
    </source>
</evidence>
<reference evidence="1 2" key="2">
    <citation type="submission" date="2020-06" db="EMBL/GenBank/DDBJ databases">
        <title>Ramlibacter rhizophilus sp. nov., isolated from rhizosphere soil of national flower Mugunghwa from South Korea.</title>
        <authorList>
            <person name="Zheng-Fei Y."/>
            <person name="Huan T."/>
        </authorList>
    </citation>
    <scope>NUCLEOTIDE SEQUENCE [LARGE SCALE GENOMIC DNA]</scope>
    <source>
        <strain evidence="1 2">B156</strain>
    </source>
</reference>
<dbReference type="RefSeq" id="WP_171557159.1">
    <property type="nucleotide sequence ID" value="NZ_JABFCS010000001.1"/>
</dbReference>
<name>A0A849KLT8_9BURK</name>
<dbReference type="InterPro" id="IPR013785">
    <property type="entry name" value="Aldolase_TIM"/>
</dbReference>
<gene>
    <name evidence="1" type="ORF">HK415_05495</name>
</gene>
<dbReference type="AlphaFoldDB" id="A0A849KLT8"/>
<proteinExistence type="predicted"/>
<accession>A0A849KLT8</accession>
<dbReference type="Proteomes" id="UP000552954">
    <property type="component" value="Unassembled WGS sequence"/>
</dbReference>
<organism evidence="1 2">
    <name type="scientific">Ramlibacter montanisoli</name>
    <dbReference type="NCBI Taxonomy" id="2732512"/>
    <lineage>
        <taxon>Bacteria</taxon>
        <taxon>Pseudomonadati</taxon>
        <taxon>Pseudomonadota</taxon>
        <taxon>Betaproteobacteria</taxon>
        <taxon>Burkholderiales</taxon>
        <taxon>Comamonadaceae</taxon>
        <taxon>Ramlibacter</taxon>
    </lineage>
</organism>
<reference evidence="1 2" key="1">
    <citation type="submission" date="2020-05" db="EMBL/GenBank/DDBJ databases">
        <authorList>
            <person name="Khan S.A."/>
            <person name="Jeon C.O."/>
            <person name="Chun B.H."/>
        </authorList>
    </citation>
    <scope>NUCLEOTIDE SEQUENCE [LARGE SCALE GENOMIC DNA]</scope>
    <source>
        <strain evidence="1 2">B156</strain>
    </source>
</reference>